<organism evidence="2">
    <name type="scientific">Salmonella enterica</name>
    <name type="common">Salmonella choleraesuis</name>
    <dbReference type="NCBI Taxonomy" id="28901"/>
    <lineage>
        <taxon>Bacteria</taxon>
        <taxon>Pseudomonadati</taxon>
        <taxon>Pseudomonadota</taxon>
        <taxon>Gammaproteobacteria</taxon>
        <taxon>Enterobacterales</taxon>
        <taxon>Enterobacteriaceae</taxon>
        <taxon>Salmonella</taxon>
    </lineage>
</organism>
<evidence type="ECO:0000256" key="1">
    <source>
        <dbReference type="SAM" id="SignalP"/>
    </source>
</evidence>
<feature type="signal peptide" evidence="1">
    <location>
        <begin position="1"/>
        <end position="21"/>
    </location>
</feature>
<evidence type="ECO:0000313" key="2">
    <source>
        <dbReference type="EMBL" id="ECR9158471.1"/>
    </source>
</evidence>
<name>A0A5Z4EMF6_SALER</name>
<keyword evidence="1" id="KW-0732">Signal</keyword>
<evidence type="ECO:0008006" key="3">
    <source>
        <dbReference type="Google" id="ProtNLM"/>
    </source>
</evidence>
<feature type="chain" id="PRO_5026188305" description="Cell envelope integrity protein TolA" evidence="1">
    <location>
        <begin position="22"/>
        <end position="114"/>
    </location>
</feature>
<dbReference type="GO" id="GO:0016020">
    <property type="term" value="C:membrane"/>
    <property type="evidence" value="ECO:0007669"/>
    <property type="project" value="InterPro"/>
</dbReference>
<sequence>MKKTIKSIGYMAILIAFTTKAENMTIEQKEITNYAYKMKTTIESRFPNQEKYTGKTCKIRITLEKNGIISKAAIEGGDASLCKAAQKATIGANPGIPTQKQYEVFKNAPLDFKP</sequence>
<dbReference type="Gene3D" id="3.30.1150.10">
    <property type="match status" value="1"/>
</dbReference>
<protein>
    <recommendedName>
        <fullName evidence="3">Cell envelope integrity protein TolA</fullName>
    </recommendedName>
</protein>
<dbReference type="GO" id="GO:0019534">
    <property type="term" value="F:toxin transmembrane transporter activity"/>
    <property type="evidence" value="ECO:0007669"/>
    <property type="project" value="InterPro"/>
</dbReference>
<accession>A0A5Z4EMF6</accession>
<comment type="caution">
    <text evidence="2">The sequence shown here is derived from an EMBL/GenBank/DDBJ whole genome shotgun (WGS) entry which is preliminary data.</text>
</comment>
<dbReference type="AlphaFoldDB" id="A0A5Z4EMF6"/>
<dbReference type="SUPFAM" id="SSF74653">
    <property type="entry name" value="TolA/TonB C-terminal domain"/>
    <property type="match status" value="1"/>
</dbReference>
<dbReference type="EMBL" id="AAKHUE010000011">
    <property type="protein sequence ID" value="ECR9158471.1"/>
    <property type="molecule type" value="Genomic_DNA"/>
</dbReference>
<dbReference type="InterPro" id="IPR014161">
    <property type="entry name" value="Tol-Pal_TolA"/>
</dbReference>
<dbReference type="GO" id="GO:0043213">
    <property type="term" value="P:bacteriocin transport"/>
    <property type="evidence" value="ECO:0007669"/>
    <property type="project" value="InterPro"/>
</dbReference>
<reference evidence="2" key="1">
    <citation type="submission" date="2019-09" db="EMBL/GenBank/DDBJ databases">
        <authorList>
            <consortium name="PulseNet: The National Subtyping Network for Foodborne Disease Surveillance"/>
            <person name="Tarr C.L."/>
            <person name="Trees E."/>
            <person name="Katz L.S."/>
            <person name="Carleton-Romer H.A."/>
            <person name="Stroika S."/>
            <person name="Kucerova Z."/>
            <person name="Roache K.F."/>
            <person name="Sabol A.L."/>
            <person name="Besser J."/>
            <person name="Gerner-Smidt P."/>
        </authorList>
    </citation>
    <scope>NUCLEOTIDE SEQUENCE</scope>
    <source>
        <strain evidence="2">PNUSAS097476</strain>
    </source>
</reference>
<gene>
    <name evidence="2" type="ORF">F2G11_19345</name>
</gene>
<proteinExistence type="predicted"/>
<dbReference type="Pfam" id="PF06519">
    <property type="entry name" value="TolA"/>
    <property type="match status" value="1"/>
</dbReference>